<sequence>MADDIIARHELQAALGLLPIPGGTVQLRDARSGVTRDVELRPFTLAATQLTCGTWDLVRGPASNVSDAALAPVTDDDGPSPGLDRHPMHPLTWFDAVRWCNAASELAGLTPAYSVTGREVAWDVSSDGIRLPTEAEWEWAARAGTTGPLYGELPDIAWTFLDGVQGPQAVAGKDPNSFGLFDMIGNVWEWCWDYADTARYGDYRSLRGAGWDDRPWSARASVRRGSAPDAVLEDVGFRVARGAVGPPGAMAAQGWSDDADRNRAAITGPRPIGWTPLRR</sequence>
<dbReference type="Pfam" id="PF03781">
    <property type="entry name" value="FGE-sulfatase"/>
    <property type="match status" value="1"/>
</dbReference>
<dbReference type="InterPro" id="IPR016187">
    <property type="entry name" value="CTDL_fold"/>
</dbReference>
<dbReference type="OrthoDB" id="9768004at2"/>
<dbReference type="InterPro" id="IPR051043">
    <property type="entry name" value="Sulfatase_Mod_Factor_Kinase"/>
</dbReference>
<dbReference type="InterPro" id="IPR005532">
    <property type="entry name" value="SUMF_dom"/>
</dbReference>
<dbReference type="SUPFAM" id="SSF56436">
    <property type="entry name" value="C-type lectin-like"/>
    <property type="match status" value="1"/>
</dbReference>
<organism evidence="2 3">
    <name type="scientific">Arthrobacter alpinus</name>
    <dbReference type="NCBI Taxonomy" id="656366"/>
    <lineage>
        <taxon>Bacteria</taxon>
        <taxon>Bacillati</taxon>
        <taxon>Actinomycetota</taxon>
        <taxon>Actinomycetes</taxon>
        <taxon>Micrococcales</taxon>
        <taxon>Micrococcaceae</taxon>
        <taxon>Arthrobacter</taxon>
    </lineage>
</organism>
<reference evidence="3" key="1">
    <citation type="submission" date="2015-11" db="EMBL/GenBank/DDBJ databases">
        <authorList>
            <person name="Kumar R."/>
            <person name="Singh D."/>
            <person name="Swarnkar M.K."/>
            <person name="Singh A.K."/>
            <person name="Kumar S."/>
        </authorList>
    </citation>
    <scope>NUCLEOTIDE SEQUENCE [LARGE SCALE GENOMIC DNA]</scope>
    <source>
        <strain evidence="3">ERGS4:06</strain>
    </source>
</reference>
<protein>
    <submittedName>
        <fullName evidence="2">Sulfatase</fullName>
    </submittedName>
</protein>
<dbReference type="GO" id="GO:0120147">
    <property type="term" value="F:formylglycine-generating oxidase activity"/>
    <property type="evidence" value="ECO:0007669"/>
    <property type="project" value="TreeGrafter"/>
</dbReference>
<gene>
    <name evidence="2" type="ORF">AS189_00505</name>
</gene>
<dbReference type="InterPro" id="IPR042095">
    <property type="entry name" value="SUMF_sf"/>
</dbReference>
<dbReference type="RefSeq" id="WP_062285493.1">
    <property type="nucleotide sequence ID" value="NZ_CP013200.1"/>
</dbReference>
<proteinExistence type="predicted"/>
<evidence type="ECO:0000313" key="3">
    <source>
        <dbReference type="Proteomes" id="UP000059574"/>
    </source>
</evidence>
<evidence type="ECO:0000313" key="2">
    <source>
        <dbReference type="EMBL" id="ALO65243.1"/>
    </source>
</evidence>
<feature type="domain" description="Sulfatase-modifying factor enzyme-like" evidence="1">
    <location>
        <begin position="18"/>
        <end position="241"/>
    </location>
</feature>
<dbReference type="AlphaFoldDB" id="A0A0S2LVU1"/>
<dbReference type="Gene3D" id="3.90.1580.10">
    <property type="entry name" value="paralog of FGE (formylglycine-generating enzyme)"/>
    <property type="match status" value="1"/>
</dbReference>
<accession>A0A0S2LVU1</accession>
<dbReference type="PANTHER" id="PTHR23150:SF19">
    <property type="entry name" value="FORMYLGLYCINE-GENERATING ENZYME"/>
    <property type="match status" value="1"/>
</dbReference>
<dbReference type="Proteomes" id="UP000059574">
    <property type="component" value="Chromosome"/>
</dbReference>
<evidence type="ECO:0000259" key="1">
    <source>
        <dbReference type="Pfam" id="PF03781"/>
    </source>
</evidence>
<dbReference type="EMBL" id="CP013200">
    <property type="protein sequence ID" value="ALO65243.1"/>
    <property type="molecule type" value="Genomic_DNA"/>
</dbReference>
<dbReference type="PANTHER" id="PTHR23150">
    <property type="entry name" value="SULFATASE MODIFYING FACTOR 1, 2"/>
    <property type="match status" value="1"/>
</dbReference>
<reference evidence="2 3" key="2">
    <citation type="journal article" date="2016" name="J. Biotechnol.">
        <title>Complete genome sequence of Arthrobacter alpinus ERGS4:06, a yellow pigmented bacterium tolerant to cold and radiations isolated from Sikkim Himalaya.</title>
        <authorList>
            <person name="Kumar R."/>
            <person name="Singh D."/>
            <person name="Swarnkar M.K."/>
            <person name="Singh A.K."/>
            <person name="Kumar S."/>
        </authorList>
    </citation>
    <scope>NUCLEOTIDE SEQUENCE [LARGE SCALE GENOMIC DNA]</scope>
    <source>
        <strain evidence="2 3">ERGS4:06</strain>
    </source>
</reference>
<name>A0A0S2LVU1_9MICC</name>